<evidence type="ECO:0000313" key="1">
    <source>
        <dbReference type="EMBL" id="EBA10534.1"/>
    </source>
</evidence>
<evidence type="ECO:0000313" key="2">
    <source>
        <dbReference type="Proteomes" id="UP000005713"/>
    </source>
</evidence>
<dbReference type="CDD" id="cd02440">
    <property type="entry name" value="AdoMet_MTases"/>
    <property type="match status" value="1"/>
</dbReference>
<reference evidence="1 2" key="1">
    <citation type="submission" date="2006-06" db="EMBL/GenBank/DDBJ databases">
        <authorList>
            <person name="Moran M.A."/>
            <person name="Ferriera S."/>
            <person name="Johnson J."/>
            <person name="Kravitz S."/>
            <person name="Beeson K."/>
            <person name="Sutton G."/>
            <person name="Rogers Y.-H."/>
            <person name="Friedman R."/>
            <person name="Frazier M."/>
            <person name="Venter J.C."/>
        </authorList>
    </citation>
    <scope>NUCLEOTIDE SEQUENCE [LARGE SCALE GENOMIC DNA]</scope>
    <source>
        <strain evidence="1 2">E-37</strain>
    </source>
</reference>
<dbReference type="EMBL" id="AAYA01000001">
    <property type="protein sequence ID" value="EBA10534.1"/>
    <property type="molecule type" value="Genomic_DNA"/>
</dbReference>
<dbReference type="AlphaFoldDB" id="A3JYE8"/>
<proteinExistence type="predicted"/>
<dbReference type="eggNOG" id="COG0500">
    <property type="taxonomic scope" value="Bacteria"/>
</dbReference>
<gene>
    <name evidence="1" type="ORF">SSE37_21052</name>
</gene>
<dbReference type="GO" id="GO:0008168">
    <property type="term" value="F:methyltransferase activity"/>
    <property type="evidence" value="ECO:0007669"/>
    <property type="project" value="UniProtKB-KW"/>
</dbReference>
<organism evidence="1 2">
    <name type="scientific">Sagittula stellata (strain ATCC 700073 / DSM 11524 / E-37)</name>
    <dbReference type="NCBI Taxonomy" id="388399"/>
    <lineage>
        <taxon>Bacteria</taxon>
        <taxon>Pseudomonadati</taxon>
        <taxon>Pseudomonadota</taxon>
        <taxon>Alphaproteobacteria</taxon>
        <taxon>Rhodobacterales</taxon>
        <taxon>Roseobacteraceae</taxon>
        <taxon>Sagittula</taxon>
    </lineage>
</organism>
<sequence>MSADRETLEVYNARAGDYAQTMGRDPAAMASLRAFVARLPKGGRVLDLGCGPGSWARAMLEMGFEVEATDASDAMVAEASKVEGLAVRKAVFEDIDDVARFDGIWANFSLLHAPRAAMPDHLARLYRALKPGGVLHVGLKEGTGERRDRLGRFYTYYTVAELTGLLADLDMVTDDLREGADKGLDGEVAGWFTLTARKIVPDTEARTDTA</sequence>
<dbReference type="SUPFAM" id="SSF53335">
    <property type="entry name" value="S-adenosyl-L-methionine-dependent methyltransferases"/>
    <property type="match status" value="1"/>
</dbReference>
<dbReference type="Gene3D" id="3.40.50.150">
    <property type="entry name" value="Vaccinia Virus protein VP39"/>
    <property type="match status" value="1"/>
</dbReference>
<dbReference type="RefSeq" id="WP_005855476.1">
    <property type="nucleotide sequence ID" value="NZ_AAYA01000001.1"/>
</dbReference>
<dbReference type="Pfam" id="PF13489">
    <property type="entry name" value="Methyltransf_23"/>
    <property type="match status" value="1"/>
</dbReference>
<dbReference type="PANTHER" id="PTHR43861">
    <property type="entry name" value="TRANS-ACONITATE 2-METHYLTRANSFERASE-RELATED"/>
    <property type="match status" value="1"/>
</dbReference>
<evidence type="ECO:0008006" key="3">
    <source>
        <dbReference type="Google" id="ProtNLM"/>
    </source>
</evidence>
<accession>A3JYE8</accession>
<keyword evidence="2" id="KW-1185">Reference proteome</keyword>
<name>A3JYE8_SAGS3</name>
<dbReference type="InterPro" id="IPR029063">
    <property type="entry name" value="SAM-dependent_MTases_sf"/>
</dbReference>
<protein>
    <recommendedName>
        <fullName evidence="3">Methyltransferase domain-containing protein</fullName>
    </recommendedName>
</protein>
<comment type="caution">
    <text evidence="1">The sequence shown here is derived from an EMBL/GenBank/DDBJ whole genome shotgun (WGS) entry which is preliminary data.</text>
</comment>
<dbReference type="Proteomes" id="UP000005713">
    <property type="component" value="Unassembled WGS sequence"/>
</dbReference>
<dbReference type="PANTHER" id="PTHR43861:SF1">
    <property type="entry name" value="TRANS-ACONITATE 2-METHYLTRANSFERASE"/>
    <property type="match status" value="1"/>
</dbReference>
<dbReference type="GO" id="GO:0032259">
    <property type="term" value="P:methylation"/>
    <property type="evidence" value="ECO:0007669"/>
    <property type="project" value="UniProtKB-KW"/>
</dbReference>